<dbReference type="PROSITE" id="PS01063">
    <property type="entry name" value="SIGMA70_ECF"/>
    <property type="match status" value="1"/>
</dbReference>
<dbReference type="InterPro" id="IPR013324">
    <property type="entry name" value="RNA_pol_sigma_r3/r4-like"/>
</dbReference>
<dbReference type="InterPro" id="IPR007627">
    <property type="entry name" value="RNA_pol_sigma70_r2"/>
</dbReference>
<dbReference type="Proteomes" id="UP000031501">
    <property type="component" value="Chromosome"/>
</dbReference>
<dbReference type="SUPFAM" id="SSF88946">
    <property type="entry name" value="Sigma2 domain of RNA polymerase sigma factors"/>
    <property type="match status" value="1"/>
</dbReference>
<keyword evidence="5 6" id="KW-0804">Transcription</keyword>
<dbReference type="PANTHER" id="PTHR43133">
    <property type="entry name" value="RNA POLYMERASE ECF-TYPE SIGMA FACTO"/>
    <property type="match status" value="1"/>
</dbReference>
<evidence type="ECO:0000256" key="3">
    <source>
        <dbReference type="ARBA" id="ARBA00023082"/>
    </source>
</evidence>
<dbReference type="InterPro" id="IPR014325">
    <property type="entry name" value="RNA_pol_sigma-E_actinobac"/>
</dbReference>
<dbReference type="InterPro" id="IPR013325">
    <property type="entry name" value="RNA_pol_sigma_r2"/>
</dbReference>
<evidence type="ECO:0000256" key="5">
    <source>
        <dbReference type="ARBA" id="ARBA00023163"/>
    </source>
</evidence>
<dbReference type="NCBIfam" id="TIGR02983">
    <property type="entry name" value="SigE-fam_strep"/>
    <property type="match status" value="1"/>
</dbReference>
<feature type="region of interest" description="Disordered" evidence="7">
    <location>
        <begin position="153"/>
        <end position="172"/>
    </location>
</feature>
<keyword evidence="3 6" id="KW-0731">Sigma factor</keyword>
<keyword evidence="2 6" id="KW-0805">Transcription regulation</keyword>
<feature type="domain" description="RNA polymerase sigma-70 region 2" evidence="8">
    <location>
        <begin position="12"/>
        <end position="76"/>
    </location>
</feature>
<dbReference type="Gene3D" id="1.10.10.10">
    <property type="entry name" value="Winged helix-like DNA-binding domain superfamily/Winged helix DNA-binding domain"/>
    <property type="match status" value="1"/>
</dbReference>
<evidence type="ECO:0000313" key="11">
    <source>
        <dbReference type="Proteomes" id="UP000031501"/>
    </source>
</evidence>
<dbReference type="GO" id="GO:0003677">
    <property type="term" value="F:DNA binding"/>
    <property type="evidence" value="ECO:0007669"/>
    <property type="project" value="UniProtKB-KW"/>
</dbReference>
<evidence type="ECO:0000256" key="6">
    <source>
        <dbReference type="RuleBase" id="RU000716"/>
    </source>
</evidence>
<dbReference type="EMBL" id="CP022433">
    <property type="protein sequence ID" value="ASN25311.1"/>
    <property type="molecule type" value="Genomic_DNA"/>
</dbReference>
<feature type="compositionally biased region" description="Basic and acidic residues" evidence="7">
    <location>
        <begin position="163"/>
        <end position="172"/>
    </location>
</feature>
<evidence type="ECO:0000259" key="9">
    <source>
        <dbReference type="Pfam" id="PF08281"/>
    </source>
</evidence>
<dbReference type="GO" id="GO:0016987">
    <property type="term" value="F:sigma factor activity"/>
    <property type="evidence" value="ECO:0007669"/>
    <property type="project" value="UniProtKB-KW"/>
</dbReference>
<evidence type="ECO:0000256" key="1">
    <source>
        <dbReference type="ARBA" id="ARBA00010641"/>
    </source>
</evidence>
<keyword evidence="11" id="KW-1185">Reference proteome</keyword>
<dbReference type="Pfam" id="PF08281">
    <property type="entry name" value="Sigma70_r4_2"/>
    <property type="match status" value="1"/>
</dbReference>
<comment type="similarity">
    <text evidence="1 6">Belongs to the sigma-70 factor family. ECF subfamily.</text>
</comment>
<protein>
    <recommendedName>
        <fullName evidence="6">RNA polymerase sigma factor</fullName>
    </recommendedName>
</protein>
<dbReference type="GO" id="GO:0006950">
    <property type="term" value="P:response to stress"/>
    <property type="evidence" value="ECO:0007669"/>
    <property type="project" value="UniProtKB-ARBA"/>
</dbReference>
<dbReference type="AlphaFoldDB" id="A0A221NZD3"/>
<dbReference type="InterPro" id="IPR036388">
    <property type="entry name" value="WH-like_DNA-bd_sf"/>
</dbReference>
<accession>A0A221NZD3</accession>
<dbReference type="OrthoDB" id="3777963at2"/>
<dbReference type="NCBIfam" id="TIGR02937">
    <property type="entry name" value="sigma70-ECF"/>
    <property type="match status" value="1"/>
</dbReference>
<dbReference type="InterPro" id="IPR039425">
    <property type="entry name" value="RNA_pol_sigma-70-like"/>
</dbReference>
<keyword evidence="4 6" id="KW-0238">DNA-binding</keyword>
<evidence type="ECO:0000259" key="8">
    <source>
        <dbReference type="Pfam" id="PF04542"/>
    </source>
</evidence>
<dbReference type="SUPFAM" id="SSF88659">
    <property type="entry name" value="Sigma3 and sigma4 domains of RNA polymerase sigma factors"/>
    <property type="match status" value="1"/>
</dbReference>
<dbReference type="InterPro" id="IPR000838">
    <property type="entry name" value="RNA_pol_sigma70_ECF_CS"/>
</dbReference>
<dbReference type="GO" id="GO:0006352">
    <property type="term" value="P:DNA-templated transcription initiation"/>
    <property type="evidence" value="ECO:0007669"/>
    <property type="project" value="InterPro"/>
</dbReference>
<dbReference type="PANTHER" id="PTHR43133:SF50">
    <property type="entry name" value="ECF RNA POLYMERASE SIGMA FACTOR SIGM"/>
    <property type="match status" value="1"/>
</dbReference>
<feature type="domain" description="RNA polymerase sigma factor 70 region 4 type 2" evidence="9">
    <location>
        <begin position="98"/>
        <end position="150"/>
    </location>
</feature>
<sequence>MTEEEFDDFYAAAFPRLVGQLYAFTGDHAEAQDVVQEAFVKAWDRRASFDAASAPEAWIRTVATRLAVSRFRRARRWLELVRKDAPPEQTPGPGPEHVALVTALRELPRPQRLAMVLYHVCDLSVDQIAAETGSPAGTVKARLARGRAALARHLSSQEAESMTGREEATHAS</sequence>
<evidence type="ECO:0000313" key="10">
    <source>
        <dbReference type="EMBL" id="ASN25311.1"/>
    </source>
</evidence>
<organism evidence="10 11">
    <name type="scientific">Streptomyces pluripotens</name>
    <dbReference type="NCBI Taxonomy" id="1355015"/>
    <lineage>
        <taxon>Bacteria</taxon>
        <taxon>Bacillati</taxon>
        <taxon>Actinomycetota</taxon>
        <taxon>Actinomycetes</taxon>
        <taxon>Kitasatosporales</taxon>
        <taxon>Streptomycetaceae</taxon>
        <taxon>Streptomyces</taxon>
    </lineage>
</organism>
<dbReference type="Gene3D" id="1.10.1740.10">
    <property type="match status" value="1"/>
</dbReference>
<name>A0A221NZD3_9ACTN</name>
<evidence type="ECO:0000256" key="2">
    <source>
        <dbReference type="ARBA" id="ARBA00023015"/>
    </source>
</evidence>
<proteinExistence type="inferred from homology"/>
<dbReference type="RefSeq" id="WP_039653529.1">
    <property type="nucleotide sequence ID" value="NZ_CP021080.1"/>
</dbReference>
<dbReference type="STRING" id="1355015.LK06_015075"/>
<evidence type="ECO:0000256" key="7">
    <source>
        <dbReference type="SAM" id="MobiDB-lite"/>
    </source>
</evidence>
<dbReference type="InterPro" id="IPR013249">
    <property type="entry name" value="RNA_pol_sigma70_r4_t2"/>
</dbReference>
<evidence type="ECO:0000256" key="4">
    <source>
        <dbReference type="ARBA" id="ARBA00023125"/>
    </source>
</evidence>
<dbReference type="KEGG" id="splu:LK06_015075"/>
<dbReference type="InterPro" id="IPR014284">
    <property type="entry name" value="RNA_pol_sigma-70_dom"/>
</dbReference>
<dbReference type="Pfam" id="PF04542">
    <property type="entry name" value="Sigma70_r2"/>
    <property type="match status" value="1"/>
</dbReference>
<gene>
    <name evidence="10" type="ORF">LK07_16210</name>
</gene>
<reference evidence="10 11" key="1">
    <citation type="submission" date="2017-07" db="EMBL/GenBank/DDBJ databases">
        <title>Genome sequence of Streptomyces pluripotens MUSC 137T.</title>
        <authorList>
            <person name="Ser H.-L."/>
            <person name="Lee L.-H."/>
        </authorList>
    </citation>
    <scope>NUCLEOTIDE SEQUENCE [LARGE SCALE GENOMIC DNA]</scope>
    <source>
        <strain evidence="10 11">MUSC 137</strain>
    </source>
</reference>